<evidence type="ECO:0000259" key="4">
    <source>
        <dbReference type="Pfam" id="PF00534"/>
    </source>
</evidence>
<dbReference type="SUPFAM" id="SSF53756">
    <property type="entry name" value="UDP-Glycosyltransferase/glycogen phosphorylase"/>
    <property type="match status" value="1"/>
</dbReference>
<feature type="domain" description="Glycosyl transferase family 1" evidence="4">
    <location>
        <begin position="168"/>
        <end position="320"/>
    </location>
</feature>
<dbReference type="InterPro" id="IPR001296">
    <property type="entry name" value="Glyco_trans_1"/>
</dbReference>
<dbReference type="Pfam" id="PF00534">
    <property type="entry name" value="Glycos_transf_1"/>
    <property type="match status" value="1"/>
</dbReference>
<proteinExistence type="inferred from homology"/>
<dbReference type="GO" id="GO:0016757">
    <property type="term" value="F:glycosyltransferase activity"/>
    <property type="evidence" value="ECO:0007669"/>
    <property type="project" value="UniProtKB-KW"/>
</dbReference>
<comment type="similarity">
    <text evidence="1">Belongs to the glycosyltransferase group 1 family. Glycosyltransferase 4 subfamily.</text>
</comment>
<evidence type="ECO:0000313" key="6">
    <source>
        <dbReference type="EMBL" id="MST78374.1"/>
    </source>
</evidence>
<protein>
    <submittedName>
        <fullName evidence="6">Glycosyltransferase family 4 protein</fullName>
    </submittedName>
</protein>
<reference evidence="6 7" key="1">
    <citation type="submission" date="2019-08" db="EMBL/GenBank/DDBJ databases">
        <title>In-depth cultivation of the pig gut microbiome towards novel bacterial diversity and tailored functional studies.</title>
        <authorList>
            <person name="Wylensek D."/>
            <person name="Hitch T.C.A."/>
            <person name="Clavel T."/>
        </authorList>
    </citation>
    <scope>NUCLEOTIDE SEQUENCE [LARGE SCALE GENOMIC DNA]</scope>
    <source>
        <strain evidence="6 7">LKV-178-WT-2C</strain>
    </source>
</reference>
<sequence>MMNIVGLKVLVIATSRKTRGGITSVVKAYENSPLWDKFHCKWLETHRDGGAFTKLSYLLKGFLQFLLCVPFYDIIHIHTSEPPSALRKVLFMAVSKLLGKKVIVHFHSFSVDTTIKSKYQNVYRYLFGKADVVLVLSKYWQDELCRTFGFKDNKVKVLYNPCTTEVSSKAYPKRKQILYAGTVNARKGYADMIKAFAQIADRYPDWSIVFAGNGEIEEGKALASQLGIVKQTVFLGWVRGEEKDKAFKEASIFCLPSYAEGFPMGVLDAWAYGLPVITTPVGGIPDIAIDGKNCLLFNPGDVDILAKQMDKMMSSEEFRKLVASESNELAKGIFSVEKVTERLENIYQNL</sequence>
<dbReference type="PANTHER" id="PTHR12526">
    <property type="entry name" value="GLYCOSYLTRANSFERASE"/>
    <property type="match status" value="1"/>
</dbReference>
<evidence type="ECO:0000313" key="7">
    <source>
        <dbReference type="Proteomes" id="UP000450161"/>
    </source>
</evidence>
<dbReference type="AlphaFoldDB" id="A0A6I2U4A9"/>
<dbReference type="Pfam" id="PF13439">
    <property type="entry name" value="Glyco_transf_4"/>
    <property type="match status" value="1"/>
</dbReference>
<evidence type="ECO:0000256" key="1">
    <source>
        <dbReference type="ARBA" id="ARBA00009481"/>
    </source>
</evidence>
<accession>A0A6I2U4A9</accession>
<gene>
    <name evidence="6" type="ORF">FYJ72_12030</name>
</gene>
<dbReference type="EMBL" id="VUNF01000027">
    <property type="protein sequence ID" value="MST78374.1"/>
    <property type="molecule type" value="Genomic_DNA"/>
</dbReference>
<dbReference type="Proteomes" id="UP000450161">
    <property type="component" value="Unassembled WGS sequence"/>
</dbReference>
<dbReference type="InterPro" id="IPR028098">
    <property type="entry name" value="Glyco_trans_4-like_N"/>
</dbReference>
<organism evidence="6 7">
    <name type="scientific">Segatella copri</name>
    <dbReference type="NCBI Taxonomy" id="165179"/>
    <lineage>
        <taxon>Bacteria</taxon>
        <taxon>Pseudomonadati</taxon>
        <taxon>Bacteroidota</taxon>
        <taxon>Bacteroidia</taxon>
        <taxon>Bacteroidales</taxon>
        <taxon>Prevotellaceae</taxon>
        <taxon>Segatella</taxon>
    </lineage>
</organism>
<keyword evidence="2" id="KW-0328">Glycosyltransferase</keyword>
<evidence type="ECO:0000259" key="5">
    <source>
        <dbReference type="Pfam" id="PF13439"/>
    </source>
</evidence>
<evidence type="ECO:0000256" key="3">
    <source>
        <dbReference type="ARBA" id="ARBA00022679"/>
    </source>
</evidence>
<dbReference type="Gene3D" id="3.40.50.2000">
    <property type="entry name" value="Glycogen Phosphorylase B"/>
    <property type="match status" value="2"/>
</dbReference>
<dbReference type="CDD" id="cd03801">
    <property type="entry name" value="GT4_PimA-like"/>
    <property type="match status" value="1"/>
</dbReference>
<feature type="domain" description="Glycosyltransferase subfamily 4-like N-terminal" evidence="5">
    <location>
        <begin position="72"/>
        <end position="165"/>
    </location>
</feature>
<evidence type="ECO:0000256" key="2">
    <source>
        <dbReference type="ARBA" id="ARBA00022676"/>
    </source>
</evidence>
<dbReference type="PANTHER" id="PTHR12526:SF640">
    <property type="entry name" value="COLANIC ACID BIOSYNTHESIS GLYCOSYLTRANSFERASE WCAL-RELATED"/>
    <property type="match status" value="1"/>
</dbReference>
<name>A0A6I2U4A9_9BACT</name>
<keyword evidence="3 6" id="KW-0808">Transferase</keyword>
<comment type="caution">
    <text evidence="6">The sequence shown here is derived from an EMBL/GenBank/DDBJ whole genome shotgun (WGS) entry which is preliminary data.</text>
</comment>